<accession>A0A382Z035</accession>
<dbReference type="AlphaFoldDB" id="A0A382Z035"/>
<dbReference type="EMBL" id="UINC01179945">
    <property type="protein sequence ID" value="SVD88884.1"/>
    <property type="molecule type" value="Genomic_DNA"/>
</dbReference>
<organism evidence="1">
    <name type="scientific">marine metagenome</name>
    <dbReference type="NCBI Taxonomy" id="408172"/>
    <lineage>
        <taxon>unclassified sequences</taxon>
        <taxon>metagenomes</taxon>
        <taxon>ecological metagenomes</taxon>
    </lineage>
</organism>
<evidence type="ECO:0000313" key="1">
    <source>
        <dbReference type="EMBL" id="SVD88884.1"/>
    </source>
</evidence>
<name>A0A382Z035_9ZZZZ</name>
<protein>
    <submittedName>
        <fullName evidence="1">Uncharacterized protein</fullName>
    </submittedName>
</protein>
<reference evidence="1" key="1">
    <citation type="submission" date="2018-05" db="EMBL/GenBank/DDBJ databases">
        <authorList>
            <person name="Lanie J.A."/>
            <person name="Ng W.-L."/>
            <person name="Kazmierczak K.M."/>
            <person name="Andrzejewski T.M."/>
            <person name="Davidsen T.M."/>
            <person name="Wayne K.J."/>
            <person name="Tettelin H."/>
            <person name="Glass J.I."/>
            <person name="Rusch D."/>
            <person name="Podicherti R."/>
            <person name="Tsui H.-C.T."/>
            <person name="Winkler M.E."/>
        </authorList>
    </citation>
    <scope>NUCLEOTIDE SEQUENCE</scope>
</reference>
<proteinExistence type="predicted"/>
<sequence length="28" mass="3043">MNGSSLTMISILPRGLKKDTHLSDEKAV</sequence>
<gene>
    <name evidence="1" type="ORF">METZ01_LOCUS441738</name>
</gene>